<dbReference type="EMBL" id="VDLY02000016">
    <property type="protein sequence ID" value="KAB8161903.1"/>
    <property type="molecule type" value="Genomic_DNA"/>
</dbReference>
<feature type="compositionally biased region" description="Basic residues" evidence="1">
    <location>
        <begin position="155"/>
        <end position="165"/>
    </location>
</feature>
<dbReference type="Proteomes" id="UP000314251">
    <property type="component" value="Unassembled WGS sequence"/>
</dbReference>
<gene>
    <name evidence="2" type="ORF">FH607_022740</name>
</gene>
<accession>A0A5N6A1D1</accession>
<dbReference type="AlphaFoldDB" id="A0A5N6A1D1"/>
<keyword evidence="3" id="KW-1185">Reference proteome</keyword>
<name>A0A5N6A1D1_9ACTN</name>
<evidence type="ECO:0000256" key="1">
    <source>
        <dbReference type="SAM" id="MobiDB-lite"/>
    </source>
</evidence>
<proteinExistence type="predicted"/>
<evidence type="ECO:0000313" key="3">
    <source>
        <dbReference type="Proteomes" id="UP000314251"/>
    </source>
</evidence>
<protein>
    <submittedName>
        <fullName evidence="2">Uncharacterized protein</fullName>
    </submittedName>
</protein>
<comment type="caution">
    <text evidence="2">The sequence shown here is derived from an EMBL/GenBank/DDBJ whole genome shotgun (WGS) entry which is preliminary data.</text>
</comment>
<sequence length="165" mass="18772">MPEPLFLGGVSHDVPVFLVNPSFEVALLRYRAEGGWLESTVEPFAELGFGLRFGSEAAGWPPRIRRGYAEIDWRLISVTIPVGRNEYRWHDVPISPPAEALVRDLRWVLVVVTSLDPHRFRLGDLLNHMLGGRAAMGRAPLAVRRAPRFEGKTRATPRQKDRRRR</sequence>
<organism evidence="2 3">
    <name type="scientific">Streptomyces mimosae</name>
    <dbReference type="NCBI Taxonomy" id="2586635"/>
    <lineage>
        <taxon>Bacteria</taxon>
        <taxon>Bacillati</taxon>
        <taxon>Actinomycetota</taxon>
        <taxon>Actinomycetes</taxon>
        <taxon>Kitasatosporales</taxon>
        <taxon>Streptomycetaceae</taxon>
        <taxon>Streptomyces</taxon>
    </lineage>
</organism>
<dbReference type="RefSeq" id="WP_139671753.1">
    <property type="nucleotide sequence ID" value="NZ_VDLY02000016.1"/>
</dbReference>
<feature type="region of interest" description="Disordered" evidence="1">
    <location>
        <begin position="146"/>
        <end position="165"/>
    </location>
</feature>
<evidence type="ECO:0000313" key="2">
    <source>
        <dbReference type="EMBL" id="KAB8161903.1"/>
    </source>
</evidence>
<dbReference type="OrthoDB" id="4237181at2"/>
<reference evidence="2" key="1">
    <citation type="submission" date="2019-10" db="EMBL/GenBank/DDBJ databases">
        <title>Nonomuraea sp. nov., isolated from Phyllanthus amarus.</title>
        <authorList>
            <person name="Klykleung N."/>
            <person name="Tanasupawat S."/>
        </authorList>
    </citation>
    <scope>NUCLEOTIDE SEQUENCE [LARGE SCALE GENOMIC DNA]</scope>
    <source>
        <strain evidence="2">3MP-10</strain>
    </source>
</reference>